<evidence type="ECO:0000313" key="4">
    <source>
        <dbReference type="Proteomes" id="UP001164020"/>
    </source>
</evidence>
<evidence type="ECO:0000313" key="3">
    <source>
        <dbReference type="EMBL" id="WAP70717.1"/>
    </source>
</evidence>
<reference evidence="3" key="1">
    <citation type="submission" date="2022-12" db="EMBL/GenBank/DDBJ databases">
        <title>Jiella pelagia sp. nov., isolated from phosphonate enriched culture of Northwest Pacific surface seawater.</title>
        <authorList>
            <person name="Shin D.Y."/>
            <person name="Hwang C.Y."/>
        </authorList>
    </citation>
    <scope>NUCLEOTIDE SEQUENCE</scope>
    <source>
        <strain evidence="3">HL-NP1</strain>
    </source>
</reference>
<proteinExistence type="predicted"/>
<sequence length="66" mass="7067">MSAEVAMYLDEKNKWRPPEPPASGPRLTDREERVVLWSVGIFLASLVVAPIGGASVIHALIAALGL</sequence>
<keyword evidence="4" id="KW-1185">Reference proteome</keyword>
<organism evidence="3 4">
    <name type="scientific">Jiella pelagia</name>
    <dbReference type="NCBI Taxonomy" id="2986949"/>
    <lineage>
        <taxon>Bacteria</taxon>
        <taxon>Pseudomonadati</taxon>
        <taxon>Pseudomonadota</taxon>
        <taxon>Alphaproteobacteria</taxon>
        <taxon>Hyphomicrobiales</taxon>
        <taxon>Aurantimonadaceae</taxon>
        <taxon>Jiella</taxon>
    </lineage>
</organism>
<protein>
    <submittedName>
        <fullName evidence="3">Uncharacterized protein</fullName>
    </submittedName>
</protein>
<keyword evidence="2" id="KW-0472">Membrane</keyword>
<dbReference type="EMBL" id="CP114029">
    <property type="protein sequence ID" value="WAP70717.1"/>
    <property type="molecule type" value="Genomic_DNA"/>
</dbReference>
<evidence type="ECO:0000256" key="1">
    <source>
        <dbReference type="SAM" id="MobiDB-lite"/>
    </source>
</evidence>
<keyword evidence="2" id="KW-0812">Transmembrane</keyword>
<feature type="transmembrane region" description="Helical" evidence="2">
    <location>
        <begin position="34"/>
        <end position="64"/>
    </location>
</feature>
<accession>A0ABY7C3Q8</accession>
<feature type="region of interest" description="Disordered" evidence="1">
    <location>
        <begin position="1"/>
        <end position="27"/>
    </location>
</feature>
<evidence type="ECO:0000256" key="2">
    <source>
        <dbReference type="SAM" id="Phobius"/>
    </source>
</evidence>
<dbReference type="RefSeq" id="WP_268883237.1">
    <property type="nucleotide sequence ID" value="NZ_CP114029.1"/>
</dbReference>
<gene>
    <name evidence="3" type="ORF">OH818_12285</name>
</gene>
<dbReference type="Proteomes" id="UP001164020">
    <property type="component" value="Chromosome"/>
</dbReference>
<name>A0ABY7C3Q8_9HYPH</name>
<keyword evidence="2" id="KW-1133">Transmembrane helix</keyword>